<dbReference type="InterPro" id="IPR000683">
    <property type="entry name" value="Gfo/Idh/MocA-like_OxRdtase_N"/>
</dbReference>
<dbReference type="PRINTS" id="PR01775">
    <property type="entry name" value="GLFROXRDTASE"/>
</dbReference>
<dbReference type="InterPro" id="IPR008354">
    <property type="entry name" value="Glc-Fru_OxRdtase_bac"/>
</dbReference>
<name>A0A3N6MLU5_NATCH</name>
<evidence type="ECO:0000259" key="3">
    <source>
        <dbReference type="Pfam" id="PF01408"/>
    </source>
</evidence>
<comment type="caution">
    <text evidence="5">The sequence shown here is derived from an EMBL/GenBank/DDBJ whole genome shotgun (WGS) entry which is preliminary data.</text>
</comment>
<dbReference type="RefSeq" id="WP_124195077.1">
    <property type="nucleotide sequence ID" value="NZ_REGA01000005.1"/>
</dbReference>
<dbReference type="GO" id="GO:0000166">
    <property type="term" value="F:nucleotide binding"/>
    <property type="evidence" value="ECO:0007669"/>
    <property type="project" value="InterPro"/>
</dbReference>
<dbReference type="Gene3D" id="3.40.50.720">
    <property type="entry name" value="NAD(P)-binding Rossmann-like Domain"/>
    <property type="match status" value="1"/>
</dbReference>
<feature type="domain" description="GFO/IDH/MocA-like oxidoreductase" evidence="4">
    <location>
        <begin position="154"/>
        <end position="278"/>
    </location>
</feature>
<dbReference type="SUPFAM" id="SSF55347">
    <property type="entry name" value="Glyceraldehyde-3-phosphate dehydrogenase-like, C-terminal domain"/>
    <property type="match status" value="1"/>
</dbReference>
<evidence type="ECO:0000259" key="4">
    <source>
        <dbReference type="Pfam" id="PF22725"/>
    </source>
</evidence>
<dbReference type="PANTHER" id="PTHR22604">
    <property type="entry name" value="OXIDOREDUCTASES"/>
    <property type="match status" value="1"/>
</dbReference>
<dbReference type="Pfam" id="PF22725">
    <property type="entry name" value="GFO_IDH_MocA_C3"/>
    <property type="match status" value="1"/>
</dbReference>
<dbReference type="NCBIfam" id="NF041392">
    <property type="entry name" value="XylDh_Gfo6_Halo"/>
    <property type="match status" value="1"/>
</dbReference>
<evidence type="ECO:0000256" key="1">
    <source>
        <dbReference type="ARBA" id="ARBA00010928"/>
    </source>
</evidence>
<proteinExistence type="inferred from homology"/>
<keyword evidence="6" id="KW-1185">Reference proteome</keyword>
<evidence type="ECO:0000313" key="5">
    <source>
        <dbReference type="EMBL" id="RQG95366.1"/>
    </source>
</evidence>
<comment type="similarity">
    <text evidence="1">Belongs to the Gfo/Idh/MocA family.</text>
</comment>
<evidence type="ECO:0000313" key="6">
    <source>
        <dbReference type="Proteomes" id="UP000282323"/>
    </source>
</evidence>
<organism evidence="5 6">
    <name type="scientific">Natrarchaeobius chitinivorans</name>
    <dbReference type="NCBI Taxonomy" id="1679083"/>
    <lineage>
        <taxon>Archaea</taxon>
        <taxon>Methanobacteriati</taxon>
        <taxon>Methanobacteriota</taxon>
        <taxon>Stenosarchaea group</taxon>
        <taxon>Halobacteria</taxon>
        <taxon>Halobacteriales</taxon>
        <taxon>Natrialbaceae</taxon>
        <taxon>Natrarchaeobius</taxon>
    </lineage>
</organism>
<gene>
    <name evidence="5" type="ORF">EA473_07820</name>
</gene>
<evidence type="ECO:0000256" key="2">
    <source>
        <dbReference type="ARBA" id="ARBA00023002"/>
    </source>
</evidence>
<dbReference type="InterPro" id="IPR050984">
    <property type="entry name" value="Gfo/Idh/MocA_domain"/>
</dbReference>
<dbReference type="GO" id="GO:0016491">
    <property type="term" value="F:oxidoreductase activity"/>
    <property type="evidence" value="ECO:0007669"/>
    <property type="project" value="UniProtKB-KW"/>
</dbReference>
<dbReference type="InterPro" id="IPR049838">
    <property type="entry name" value="XacA-like"/>
</dbReference>
<accession>A0A3N6MLU5</accession>
<reference evidence="5 6" key="1">
    <citation type="submission" date="2018-10" db="EMBL/GenBank/DDBJ databases">
        <title>Natrarchaeobius chitinivorans gen. nov., sp. nov., and Natrarchaeobius haloalkaliphilus sp. nov., alkaliphilic, chitin-utilizing haloarchaea from hypersaline alkaline lakes.</title>
        <authorList>
            <person name="Sorokin D.Y."/>
            <person name="Elcheninov A.G."/>
            <person name="Kostrikina N.A."/>
            <person name="Bale N.J."/>
            <person name="Sinninghe Damste J.S."/>
            <person name="Khijniak T.V."/>
            <person name="Kublanov I.V."/>
            <person name="Toshchakov S.V."/>
        </authorList>
    </citation>
    <scope>NUCLEOTIDE SEQUENCE [LARGE SCALE GENOMIC DNA]</scope>
    <source>
        <strain evidence="5 6">AArcht4T</strain>
    </source>
</reference>
<dbReference type="Proteomes" id="UP000282323">
    <property type="component" value="Unassembled WGS sequence"/>
</dbReference>
<feature type="domain" description="Gfo/Idh/MocA-like oxidoreductase N-terminal" evidence="3">
    <location>
        <begin position="24"/>
        <end position="145"/>
    </location>
</feature>
<dbReference type="OrthoDB" id="195534at2157"/>
<keyword evidence="2" id="KW-0560">Oxidoreductase</keyword>
<dbReference type="InterPro" id="IPR055170">
    <property type="entry name" value="GFO_IDH_MocA-like_dom"/>
</dbReference>
<dbReference type="Gene3D" id="3.30.360.10">
    <property type="entry name" value="Dihydrodipicolinate Reductase, domain 2"/>
    <property type="match status" value="1"/>
</dbReference>
<dbReference type="InterPro" id="IPR036291">
    <property type="entry name" value="NAD(P)-bd_dom_sf"/>
</dbReference>
<protein>
    <submittedName>
        <fullName evidence="5">Gfo/Idh/MocA family oxidoreductase</fullName>
    </submittedName>
</protein>
<dbReference type="PANTHER" id="PTHR22604:SF105">
    <property type="entry name" value="TRANS-1,2-DIHYDROBENZENE-1,2-DIOL DEHYDROGENASE"/>
    <property type="match status" value="1"/>
</dbReference>
<sequence>MYPPSYEEFSQRDWDDETVEGTLSFALVGLGGFTREWVVPAIDGSEYAETTCVVSGDSEKAQEVAETADADVSLTYEEFENGVDSDAYDAVYIATPNATHLDLTEAAAEHEKHVLCEKPMEISADRSRQMVDRCEEEGVSLMIAYRIHFEPAMRWVRDLLSSGEIGDPVHVRGSMSQPIFEMIGPDPDQWRLNPELSGGAALIDLGIYPLNTTRFLLDADPVAADGRSRSPTDGFESVDEHVAFTVEFENGVLGSYTASQNAAISSHLHVTTTDGEIRIEPAFFGDVDVSITDGERRTTVTFEEANAIRAEFDYFASRVLNDRPLEPDGEHGLVDMEAIESIYESDDVLEPI</sequence>
<dbReference type="AlphaFoldDB" id="A0A3N6MLU5"/>
<dbReference type="SUPFAM" id="SSF51735">
    <property type="entry name" value="NAD(P)-binding Rossmann-fold domains"/>
    <property type="match status" value="1"/>
</dbReference>
<dbReference type="Pfam" id="PF01408">
    <property type="entry name" value="GFO_IDH_MocA"/>
    <property type="match status" value="1"/>
</dbReference>
<dbReference type="EMBL" id="REGA01000005">
    <property type="protein sequence ID" value="RQG95366.1"/>
    <property type="molecule type" value="Genomic_DNA"/>
</dbReference>